<dbReference type="InterPro" id="IPR011990">
    <property type="entry name" value="TPR-like_helical_dom_sf"/>
</dbReference>
<dbReference type="EMBL" id="NJES01000004">
    <property type="protein sequence ID" value="PHH81034.1"/>
    <property type="molecule type" value="Genomic_DNA"/>
</dbReference>
<proteinExistence type="predicted"/>
<dbReference type="Gene3D" id="1.25.40.10">
    <property type="entry name" value="Tetratricopeptide repeat domain"/>
    <property type="match status" value="1"/>
</dbReference>
<keyword evidence="2" id="KW-1185">Reference proteome</keyword>
<reference evidence="1 2" key="1">
    <citation type="submission" date="2017-06" db="EMBL/GenBank/DDBJ databases">
        <title>Ant-infecting Ophiocordyceps genomes reveal a high diversity of potential behavioral manipulation genes and a possible major role for enterotoxins.</title>
        <authorList>
            <person name="De Bekker C."/>
            <person name="Evans H.C."/>
            <person name="Brachmann A."/>
            <person name="Hughes D.P."/>
        </authorList>
    </citation>
    <scope>NUCLEOTIDE SEQUENCE [LARGE SCALE GENOMIC DNA]</scope>
    <source>
        <strain evidence="1 2">Map16</strain>
    </source>
</reference>
<evidence type="ECO:0000313" key="1">
    <source>
        <dbReference type="EMBL" id="PHH81034.1"/>
    </source>
</evidence>
<organism evidence="1 2">
    <name type="scientific">Ophiocordyceps camponoti-rufipedis</name>
    <dbReference type="NCBI Taxonomy" id="2004952"/>
    <lineage>
        <taxon>Eukaryota</taxon>
        <taxon>Fungi</taxon>
        <taxon>Dikarya</taxon>
        <taxon>Ascomycota</taxon>
        <taxon>Pezizomycotina</taxon>
        <taxon>Sordariomycetes</taxon>
        <taxon>Hypocreomycetidae</taxon>
        <taxon>Hypocreales</taxon>
        <taxon>Ophiocordycipitaceae</taxon>
        <taxon>Ophiocordyceps</taxon>
    </lineage>
</organism>
<protein>
    <recommendedName>
        <fullName evidence="3">Complex I intermediate-associated protein 84, mitochondrial</fullName>
    </recommendedName>
</protein>
<dbReference type="PANTHER" id="PTHR47939:SF5">
    <property type="entry name" value="PENTACOTRIPEPTIDE-REPEAT REGION OF PRORP DOMAIN-CONTAINING PROTEIN"/>
    <property type="match status" value="1"/>
</dbReference>
<sequence length="804" mass="91616">MRASLARHGRPVVLSCACSGPRPSLDLSAVLALRSLDGSPPWSPRISRRSFINQLFKEPPRKVREPEYEPGWLEIMNWRSRMLESVRPPPRRELVDAWRRLMKSKLDRRIPLNRTQAIQCCRLLRYLVWPGEGVSLPPEQQLTPPDLDLARRLLLEIEPKERGEEHIEFAKLLHEVCKERVNPQLKIYLWASLLRALSRYGAAEEASTLMLTKFEYPNYGAKAAFFDEKDGLVMAVARGLAREGKGVALRRLAGRASKSRETDGAAIQSLMVCFLSQRDNDEDLKRWFLRGTSMFTVRVEAFRAIASWARRRGWIEWAKAQFLLLLESRPSKEYWDVIMQSRLLAGQGVEVVEEIMGVMVHADDKIKVKLEPDEDTLNGLLRVAVEIRNSRLGDQIMDLGASKGIKANGETCLIVWQLRMATGDLPAAKVAYQQVKHRGAWLEDSKPELVYLYRELMNSYLLLLSAQPSPDFDHVRELLEAADEDEVLLDPETVATLCLRLLENDAQMDVMDLLSAYSFLFSEAQRMLVQQALMTFCLNSSTSTARAWDAYQLLSQFFPEMTLERRTELMHSFFNRKRPDMAALVFGHMRQHRNKDFHPRLETYVDCLEGFARHPDVKGLGMIHNMLKMDTRVQPDTTLNTAMMLAYTGCGRPRTALRIWEQITRSPKGPSYASLEAVFWALEKDVCGPEQASEIWARIERLDLEVPPRVYVAYVGAMTSTGSVDQAKELLRGMASIVGSGPDSTALAVAHNALPGRGLQEDFRKWAESEFPEAWARLGKVKRRLDENQLCQIKIDRGMRASSD</sequence>
<comment type="caution">
    <text evidence="1">The sequence shown here is derived from an EMBL/GenBank/DDBJ whole genome shotgun (WGS) entry which is preliminary data.</text>
</comment>
<name>A0A2C5ZNP5_9HYPO</name>
<accession>A0A2C5ZNP5</accession>
<evidence type="ECO:0008006" key="3">
    <source>
        <dbReference type="Google" id="ProtNLM"/>
    </source>
</evidence>
<dbReference type="STRING" id="2004952.A0A2C5ZNP5"/>
<dbReference type="OrthoDB" id="185373at2759"/>
<dbReference type="PANTHER" id="PTHR47939">
    <property type="entry name" value="MEMBRANE-ASSOCIATED SALT-INDUCIBLE PROTEIN-LIKE"/>
    <property type="match status" value="1"/>
</dbReference>
<evidence type="ECO:0000313" key="2">
    <source>
        <dbReference type="Proteomes" id="UP000226431"/>
    </source>
</evidence>
<dbReference type="Proteomes" id="UP000226431">
    <property type="component" value="Unassembled WGS sequence"/>
</dbReference>
<dbReference type="AlphaFoldDB" id="A0A2C5ZNP5"/>
<gene>
    <name evidence="1" type="ORF">CDD80_4338</name>
</gene>
<dbReference type="InterPro" id="IPR050667">
    <property type="entry name" value="PPR-containing_protein"/>
</dbReference>